<dbReference type="InterPro" id="IPR003180">
    <property type="entry name" value="MPG"/>
</dbReference>
<reference evidence="6 7" key="1">
    <citation type="submission" date="2018-08" db="EMBL/GenBank/DDBJ databases">
        <title>The metabolism and importance of syntrophic acetate oxidation coupled to methane or sulfide production in haloalkaline environments.</title>
        <authorList>
            <person name="Timmers P.H.A."/>
            <person name="Vavourakis C.D."/>
            <person name="Sorokin D.Y."/>
            <person name="Sinninghe Damste J.S."/>
            <person name="Muyzer G."/>
            <person name="Stams A.J.M."/>
            <person name="Plugge C.M."/>
        </authorList>
    </citation>
    <scope>NUCLEOTIDE SEQUENCE [LARGE SCALE GENOMIC DNA]</scope>
    <source>
        <strain evidence="6">MSAO_Bac1</strain>
    </source>
</reference>
<evidence type="ECO:0000256" key="2">
    <source>
        <dbReference type="ARBA" id="ARBA00022763"/>
    </source>
</evidence>
<evidence type="ECO:0000256" key="1">
    <source>
        <dbReference type="ARBA" id="ARBA00009232"/>
    </source>
</evidence>
<dbReference type="CDD" id="cd00540">
    <property type="entry name" value="AAG"/>
    <property type="match status" value="1"/>
</dbReference>
<dbReference type="AlphaFoldDB" id="A0A424YGX9"/>
<keyword evidence="6" id="KW-0326">Glycosidase</keyword>
<accession>A0A424YGX9</accession>
<dbReference type="FunFam" id="3.10.300.10:FF:000001">
    <property type="entry name" value="Putative 3-methyladenine DNA glycosylase"/>
    <property type="match status" value="1"/>
</dbReference>
<dbReference type="Gene3D" id="3.10.300.10">
    <property type="entry name" value="Methylpurine-DNA glycosylase (MPG)"/>
    <property type="match status" value="1"/>
</dbReference>
<dbReference type="GO" id="GO:0006284">
    <property type="term" value="P:base-excision repair"/>
    <property type="evidence" value="ECO:0007669"/>
    <property type="project" value="InterPro"/>
</dbReference>
<dbReference type="EC" id="3.2.2.-" evidence="5"/>
<dbReference type="NCBIfam" id="TIGR00567">
    <property type="entry name" value="3mg"/>
    <property type="match status" value="1"/>
</dbReference>
<dbReference type="GO" id="GO:0003677">
    <property type="term" value="F:DNA binding"/>
    <property type="evidence" value="ECO:0007669"/>
    <property type="project" value="InterPro"/>
</dbReference>
<protein>
    <recommendedName>
        <fullName evidence="5">Putative 3-methyladenine DNA glycosylase</fullName>
        <ecNumber evidence="5">3.2.2.-</ecNumber>
    </recommendedName>
</protein>
<keyword evidence="4 5" id="KW-0234">DNA repair</keyword>
<organism evidence="6 7">
    <name type="scientific">Candidatus Syntrophonatronum acetioxidans</name>
    <dbReference type="NCBI Taxonomy" id="1795816"/>
    <lineage>
        <taxon>Bacteria</taxon>
        <taxon>Bacillati</taxon>
        <taxon>Bacillota</taxon>
        <taxon>Clostridia</taxon>
        <taxon>Eubacteriales</taxon>
        <taxon>Syntrophomonadaceae</taxon>
        <taxon>Candidatus Syntrophonatronum</taxon>
    </lineage>
</organism>
<dbReference type="PANTHER" id="PTHR10429:SF0">
    <property type="entry name" value="DNA-3-METHYLADENINE GLYCOSYLASE"/>
    <property type="match status" value="1"/>
</dbReference>
<proteinExistence type="inferred from homology"/>
<dbReference type="InterPro" id="IPR036995">
    <property type="entry name" value="MPG_sf"/>
</dbReference>
<dbReference type="Proteomes" id="UP000285138">
    <property type="component" value="Unassembled WGS sequence"/>
</dbReference>
<keyword evidence="2 5" id="KW-0227">DNA damage</keyword>
<evidence type="ECO:0000256" key="3">
    <source>
        <dbReference type="ARBA" id="ARBA00022801"/>
    </source>
</evidence>
<dbReference type="NCBIfam" id="NF002003">
    <property type="entry name" value="PRK00802.1-3"/>
    <property type="match status" value="1"/>
</dbReference>
<dbReference type="Pfam" id="PF02245">
    <property type="entry name" value="Pur_DNA_glyco"/>
    <property type="match status" value="1"/>
</dbReference>
<evidence type="ECO:0000313" key="6">
    <source>
        <dbReference type="EMBL" id="RQD77253.1"/>
    </source>
</evidence>
<dbReference type="SUPFAM" id="SSF50486">
    <property type="entry name" value="FMT C-terminal domain-like"/>
    <property type="match status" value="1"/>
</dbReference>
<comment type="similarity">
    <text evidence="1 5">Belongs to the DNA glycosylase MPG family.</text>
</comment>
<evidence type="ECO:0000313" key="7">
    <source>
        <dbReference type="Proteomes" id="UP000285138"/>
    </source>
</evidence>
<gene>
    <name evidence="6" type="ORF">D5R97_02860</name>
</gene>
<sequence>MKELSRDFFREDTREVAQSLLGKIMVRHLPEGTAVCKIVETEAYLSHNDPACHASRGKTKRNEMMFGPPGRAYVYFIYGMYYCFNVVTGEEGQGEAVLVRALEPIKGIGLMKERRGVKDIFNLTSGPGKLCQALGIDKGMNGKDLLKGDLFIVDGGERPKIETSPRVGIRVAIDRHFRYYISGNPYISGISRSKIKEIMEGKEASRL</sequence>
<comment type="caution">
    <text evidence="6">The sequence shown here is derived from an EMBL/GenBank/DDBJ whole genome shotgun (WGS) entry which is preliminary data.</text>
</comment>
<keyword evidence="3 5" id="KW-0378">Hydrolase</keyword>
<dbReference type="InterPro" id="IPR011034">
    <property type="entry name" value="Formyl_transferase-like_C_sf"/>
</dbReference>
<evidence type="ECO:0000256" key="4">
    <source>
        <dbReference type="ARBA" id="ARBA00023204"/>
    </source>
</evidence>
<name>A0A424YGX9_9FIRM</name>
<dbReference type="GO" id="GO:0003905">
    <property type="term" value="F:alkylbase DNA N-glycosylase activity"/>
    <property type="evidence" value="ECO:0007669"/>
    <property type="project" value="InterPro"/>
</dbReference>
<dbReference type="EMBL" id="QZAA01000076">
    <property type="protein sequence ID" value="RQD77253.1"/>
    <property type="molecule type" value="Genomic_DNA"/>
</dbReference>
<dbReference type="HAMAP" id="MF_00527">
    <property type="entry name" value="3MGH"/>
    <property type="match status" value="1"/>
</dbReference>
<dbReference type="PANTHER" id="PTHR10429">
    <property type="entry name" value="DNA-3-METHYLADENINE GLYCOSYLASE"/>
    <property type="match status" value="1"/>
</dbReference>
<evidence type="ECO:0000256" key="5">
    <source>
        <dbReference type="HAMAP-Rule" id="MF_00527"/>
    </source>
</evidence>